<sequence length="180" mass="20987">MKKILAVAILLSTMVGFAQNDKVVTTEVKKQKVMKNGEMINKKTKVITEKKQKVAFDKSQRYELNQDRVPAPVETTKIYMIDNDKDPFYDKITKVKYYDMDNKKFALVSDGNTLKINQIINDKEMSLGKAVRSKYNDYYIINSKRMNGVGYFTKDNEFVIEYYSPKNNNTQILIFQDAKF</sequence>
<dbReference type="OrthoDB" id="1436146at2"/>
<dbReference type="Proteomes" id="UP000244090">
    <property type="component" value="Unassembled WGS sequence"/>
</dbReference>
<keyword evidence="3" id="KW-1185">Reference proteome</keyword>
<dbReference type="EMBL" id="QBKT01000012">
    <property type="protein sequence ID" value="PTX58800.1"/>
    <property type="molecule type" value="Genomic_DNA"/>
</dbReference>
<evidence type="ECO:0000313" key="2">
    <source>
        <dbReference type="EMBL" id="PTX58800.1"/>
    </source>
</evidence>
<protein>
    <submittedName>
        <fullName evidence="2">Uncharacterized protein</fullName>
    </submittedName>
</protein>
<feature type="chain" id="PRO_5015445709" evidence="1">
    <location>
        <begin position="19"/>
        <end position="180"/>
    </location>
</feature>
<accession>A0A2T6BRT3</accession>
<dbReference type="RefSeq" id="WP_146169888.1">
    <property type="nucleotide sequence ID" value="NZ_QBKT01000012.1"/>
</dbReference>
<organism evidence="2 3">
    <name type="scientific">Kordia periserrulae</name>
    <dbReference type="NCBI Taxonomy" id="701523"/>
    <lineage>
        <taxon>Bacteria</taxon>
        <taxon>Pseudomonadati</taxon>
        <taxon>Bacteroidota</taxon>
        <taxon>Flavobacteriia</taxon>
        <taxon>Flavobacteriales</taxon>
        <taxon>Flavobacteriaceae</taxon>
        <taxon>Kordia</taxon>
    </lineage>
</organism>
<evidence type="ECO:0000313" key="3">
    <source>
        <dbReference type="Proteomes" id="UP000244090"/>
    </source>
</evidence>
<dbReference type="AlphaFoldDB" id="A0A2T6BRT3"/>
<gene>
    <name evidence="2" type="ORF">C8N46_112108</name>
</gene>
<evidence type="ECO:0000256" key="1">
    <source>
        <dbReference type="SAM" id="SignalP"/>
    </source>
</evidence>
<comment type="caution">
    <text evidence="2">The sequence shown here is derived from an EMBL/GenBank/DDBJ whole genome shotgun (WGS) entry which is preliminary data.</text>
</comment>
<keyword evidence="1" id="KW-0732">Signal</keyword>
<proteinExistence type="predicted"/>
<reference evidence="2 3" key="1">
    <citation type="submission" date="2018-04" db="EMBL/GenBank/DDBJ databases">
        <title>Genomic Encyclopedia of Archaeal and Bacterial Type Strains, Phase II (KMG-II): from individual species to whole genera.</title>
        <authorList>
            <person name="Goeker M."/>
        </authorList>
    </citation>
    <scope>NUCLEOTIDE SEQUENCE [LARGE SCALE GENOMIC DNA]</scope>
    <source>
        <strain evidence="2 3">DSM 25731</strain>
    </source>
</reference>
<name>A0A2T6BRT3_9FLAO</name>
<feature type="signal peptide" evidence="1">
    <location>
        <begin position="1"/>
        <end position="18"/>
    </location>
</feature>